<dbReference type="SUPFAM" id="SSF53901">
    <property type="entry name" value="Thiolase-like"/>
    <property type="match status" value="2"/>
</dbReference>
<evidence type="ECO:0000256" key="4">
    <source>
        <dbReference type="ARBA" id="ARBA00022752"/>
    </source>
</evidence>
<evidence type="ECO:0000256" key="7">
    <source>
        <dbReference type="PIRSR" id="PIRSR000429-1"/>
    </source>
</evidence>
<feature type="active site" description="Proton acceptor" evidence="7">
    <location>
        <position position="371"/>
    </location>
</feature>
<dbReference type="InterPro" id="IPR020617">
    <property type="entry name" value="Thiolase_C"/>
</dbReference>
<evidence type="ECO:0000259" key="9">
    <source>
        <dbReference type="Pfam" id="PF00108"/>
    </source>
</evidence>
<dbReference type="NCBIfam" id="TIGR01930">
    <property type="entry name" value="AcCoA-C-Actrans"/>
    <property type="match status" value="1"/>
</dbReference>
<keyword evidence="3 8" id="KW-0808">Transferase</keyword>
<evidence type="ECO:0000313" key="11">
    <source>
        <dbReference type="EMBL" id="ABZ74208.1"/>
    </source>
</evidence>
<keyword evidence="5 8" id="KW-0012">Acyltransferase</keyword>
<dbReference type="InterPro" id="IPR050215">
    <property type="entry name" value="Thiolase-like_sf_Thiolase"/>
</dbReference>
<dbReference type="EC" id="2.3.1.16" evidence="11"/>
<dbReference type="PANTHER" id="PTHR43853">
    <property type="entry name" value="3-KETOACYL-COA THIOLASE, PEROXISOMAL"/>
    <property type="match status" value="1"/>
</dbReference>
<evidence type="ECO:0000256" key="8">
    <source>
        <dbReference type="RuleBase" id="RU003557"/>
    </source>
</evidence>
<dbReference type="PROSITE" id="PS00737">
    <property type="entry name" value="THIOLASE_2"/>
    <property type="match status" value="1"/>
</dbReference>
<evidence type="ECO:0000256" key="5">
    <source>
        <dbReference type="ARBA" id="ARBA00023315"/>
    </source>
</evidence>
<dbReference type="Gene3D" id="3.40.47.10">
    <property type="match status" value="1"/>
</dbReference>
<evidence type="ECO:0000256" key="6">
    <source>
        <dbReference type="ARBA" id="ARBA00037924"/>
    </source>
</evidence>
<feature type="domain" description="Thiolase N-terminal" evidence="9">
    <location>
        <begin position="5"/>
        <end position="255"/>
    </location>
</feature>
<proteinExistence type="inferred from homology"/>
<evidence type="ECO:0000256" key="3">
    <source>
        <dbReference type="ARBA" id="ARBA00022679"/>
    </source>
</evidence>
<feature type="active site" description="Acyl-thioester intermediate" evidence="7">
    <location>
        <position position="90"/>
    </location>
</feature>
<dbReference type="FunFam" id="3.40.47.10:FF:000010">
    <property type="entry name" value="Acetyl-CoA acetyltransferase (Thiolase)"/>
    <property type="match status" value="1"/>
</dbReference>
<dbReference type="Pfam" id="PF02803">
    <property type="entry name" value="Thiolase_C"/>
    <property type="match status" value="1"/>
</dbReference>
<dbReference type="CDD" id="cd00751">
    <property type="entry name" value="thiolase"/>
    <property type="match status" value="1"/>
</dbReference>
<evidence type="ECO:0000256" key="2">
    <source>
        <dbReference type="ARBA" id="ARBA00010982"/>
    </source>
</evidence>
<dbReference type="GO" id="GO:0006635">
    <property type="term" value="P:fatty acid beta-oxidation"/>
    <property type="evidence" value="ECO:0007669"/>
    <property type="project" value="TreeGrafter"/>
</dbReference>
<name>B0T933_CAUSK</name>
<feature type="active site" description="Proton acceptor" evidence="7">
    <location>
        <position position="341"/>
    </location>
</feature>
<organism evidence="11">
    <name type="scientific">Caulobacter sp. (strain K31)</name>
    <dbReference type="NCBI Taxonomy" id="366602"/>
    <lineage>
        <taxon>Bacteria</taxon>
        <taxon>Pseudomonadati</taxon>
        <taxon>Pseudomonadota</taxon>
        <taxon>Alphaproteobacteria</taxon>
        <taxon>Caulobacterales</taxon>
        <taxon>Caulobacteraceae</taxon>
        <taxon>Caulobacter</taxon>
    </lineage>
</organism>
<dbReference type="Pfam" id="PF00108">
    <property type="entry name" value="Thiolase_N"/>
    <property type="match status" value="1"/>
</dbReference>
<dbReference type="GO" id="GO:0005737">
    <property type="term" value="C:cytoplasm"/>
    <property type="evidence" value="ECO:0007669"/>
    <property type="project" value="UniProtKB-ARBA"/>
</dbReference>
<dbReference type="GO" id="GO:0042619">
    <property type="term" value="P:poly-hydroxybutyrate biosynthetic process"/>
    <property type="evidence" value="ECO:0007669"/>
    <property type="project" value="UniProtKB-KW"/>
</dbReference>
<dbReference type="PANTHER" id="PTHR43853:SF21">
    <property type="entry name" value="STEROID 3-KETOACYL-COA THIOLASE"/>
    <property type="match status" value="1"/>
</dbReference>
<dbReference type="PIRSF" id="PIRSF000429">
    <property type="entry name" value="Ac-CoA_Ac_transf"/>
    <property type="match status" value="1"/>
</dbReference>
<keyword evidence="4" id="KW-0583">PHB biosynthesis</keyword>
<feature type="domain" description="Thiolase C-terminal" evidence="10">
    <location>
        <begin position="263"/>
        <end position="383"/>
    </location>
</feature>
<dbReference type="OrthoDB" id="7181944at2"/>
<dbReference type="PROSITE" id="PS00098">
    <property type="entry name" value="THIOLASE_1"/>
    <property type="match status" value="1"/>
</dbReference>
<comment type="similarity">
    <text evidence="2 8">Belongs to the thiolase-like superfamily. Thiolase family.</text>
</comment>
<gene>
    <name evidence="11" type="ordered locus">Caul_5088</name>
</gene>
<dbReference type="InterPro" id="IPR020616">
    <property type="entry name" value="Thiolase_N"/>
</dbReference>
<reference evidence="11" key="1">
    <citation type="submission" date="2008-01" db="EMBL/GenBank/DDBJ databases">
        <title>Complete sequence of plasmid1 pCAUL01 of Caulobacter sp. K31.</title>
        <authorList>
            <consortium name="US DOE Joint Genome Institute"/>
            <person name="Copeland A."/>
            <person name="Lucas S."/>
            <person name="Lapidus A."/>
            <person name="Barry K."/>
            <person name="Glavina del Rio T."/>
            <person name="Dalin E."/>
            <person name="Tice H."/>
            <person name="Pitluck S."/>
            <person name="Bruce D."/>
            <person name="Goodwin L."/>
            <person name="Thompson L.S."/>
            <person name="Brettin T."/>
            <person name="Detter J.C."/>
            <person name="Han C."/>
            <person name="Schmutz J."/>
            <person name="Larimer F."/>
            <person name="Land M."/>
            <person name="Hauser L."/>
            <person name="Kyrpides N."/>
            <person name="Kim E."/>
            <person name="Stephens C."/>
            <person name="Richardson P."/>
        </authorList>
    </citation>
    <scope>NUCLEOTIDE SEQUENCE [LARGE SCALE GENOMIC DNA]</scope>
    <source>
        <strain evidence="11">K31</strain>
        <plasmid evidence="11">pCAUL01</plasmid>
    </source>
</reference>
<dbReference type="HOGENOM" id="CLU_031026_1_1_5"/>
<dbReference type="EMBL" id="CP000928">
    <property type="protein sequence ID" value="ABZ74208.1"/>
    <property type="molecule type" value="Genomic_DNA"/>
</dbReference>
<sequence length="385" mass="39710">MTQAVIAGYVRTPFHFARKGALIGVRPDDLAAIAIRGLVDRTGVDPSSLEDVLLGCAYPEAEQGNNIARVAVLLAGLPITVSGMTVNRFCGSSMSAIHIAAGQIAIGAGEAFICGGVESMTRVPQGGFNFSPNPRFKRRDMPDAELMTEAYISMGETAENVAEQYGVSRADQEKLAFASQQKAAAAQAAGRLADEIVPVATPDGLVDIDGCLRPQTTLEGLAALKPAFRPDGTVTAGTASPLTDGASAVLVCTEDYARAAGLEILARIRSVASAGVAPELMGMGPVPATLKALERAGLSIDDIDVVEINEAFGSQAVACLRELKIAEDRVNIDGGGISIGHPLGATGARITGKAAQILRREGKRFALSTQCIGGGQGVATILEAV</sequence>
<dbReference type="KEGG" id="cak:Caul_5088"/>
<comment type="pathway">
    <text evidence="1">Lipid metabolism.</text>
</comment>
<evidence type="ECO:0000256" key="1">
    <source>
        <dbReference type="ARBA" id="ARBA00005189"/>
    </source>
</evidence>
<evidence type="ECO:0000259" key="10">
    <source>
        <dbReference type="Pfam" id="PF02803"/>
    </source>
</evidence>
<accession>B0T933</accession>
<dbReference type="AlphaFoldDB" id="B0T933"/>
<dbReference type="InterPro" id="IPR016039">
    <property type="entry name" value="Thiolase-like"/>
</dbReference>
<dbReference type="GO" id="GO:0003988">
    <property type="term" value="F:acetyl-CoA C-acyltransferase activity"/>
    <property type="evidence" value="ECO:0007669"/>
    <property type="project" value="UniProtKB-EC"/>
</dbReference>
<dbReference type="InterPro" id="IPR020615">
    <property type="entry name" value="Thiolase_acyl_enz_int_AS"/>
</dbReference>
<dbReference type="InterPro" id="IPR002155">
    <property type="entry name" value="Thiolase"/>
</dbReference>
<protein>
    <submittedName>
        <fullName evidence="11">Acetyl-CoA acetyltransferase</fullName>
        <ecNumber evidence="11">2.3.1.16</ecNumber>
    </submittedName>
</protein>
<dbReference type="InterPro" id="IPR020613">
    <property type="entry name" value="Thiolase_CS"/>
</dbReference>
<keyword evidence="11" id="KW-0614">Plasmid</keyword>
<geneLocation type="plasmid" evidence="11">
    <name>pCAUL01</name>
</geneLocation>
<comment type="pathway">
    <text evidence="6">Metabolic intermediate biosynthesis; (R)-mevalonate biosynthesis; (R)-mevalonate from acetyl-CoA: step 1/3.</text>
</comment>
<dbReference type="GO" id="GO:0010124">
    <property type="term" value="P:phenylacetate catabolic process"/>
    <property type="evidence" value="ECO:0007669"/>
    <property type="project" value="TreeGrafter"/>
</dbReference>